<keyword evidence="3" id="KW-1185">Reference proteome</keyword>
<accession>A0AAV7R1T6</accession>
<organism evidence="2 3">
    <name type="scientific">Pleurodeles waltl</name>
    <name type="common">Iberian ribbed newt</name>
    <dbReference type="NCBI Taxonomy" id="8319"/>
    <lineage>
        <taxon>Eukaryota</taxon>
        <taxon>Metazoa</taxon>
        <taxon>Chordata</taxon>
        <taxon>Craniata</taxon>
        <taxon>Vertebrata</taxon>
        <taxon>Euteleostomi</taxon>
        <taxon>Amphibia</taxon>
        <taxon>Batrachia</taxon>
        <taxon>Caudata</taxon>
        <taxon>Salamandroidea</taxon>
        <taxon>Salamandridae</taxon>
        <taxon>Pleurodelinae</taxon>
        <taxon>Pleurodeles</taxon>
    </lineage>
</organism>
<feature type="compositionally biased region" description="Basic and acidic residues" evidence="1">
    <location>
        <begin position="94"/>
        <end position="103"/>
    </location>
</feature>
<dbReference type="Proteomes" id="UP001066276">
    <property type="component" value="Chromosome 6"/>
</dbReference>
<evidence type="ECO:0000256" key="1">
    <source>
        <dbReference type="SAM" id="MobiDB-lite"/>
    </source>
</evidence>
<reference evidence="2" key="1">
    <citation type="journal article" date="2022" name="bioRxiv">
        <title>Sequencing and chromosome-scale assembly of the giantPleurodeles waltlgenome.</title>
        <authorList>
            <person name="Brown T."/>
            <person name="Elewa A."/>
            <person name="Iarovenko S."/>
            <person name="Subramanian E."/>
            <person name="Araus A.J."/>
            <person name="Petzold A."/>
            <person name="Susuki M."/>
            <person name="Suzuki K.-i.T."/>
            <person name="Hayashi T."/>
            <person name="Toyoda A."/>
            <person name="Oliveira C."/>
            <person name="Osipova E."/>
            <person name="Leigh N.D."/>
            <person name="Simon A."/>
            <person name="Yun M.H."/>
        </authorList>
    </citation>
    <scope>NUCLEOTIDE SEQUENCE</scope>
    <source>
        <strain evidence="2">20211129_DDA</strain>
        <tissue evidence="2">Liver</tissue>
    </source>
</reference>
<feature type="region of interest" description="Disordered" evidence="1">
    <location>
        <begin position="40"/>
        <end position="103"/>
    </location>
</feature>
<dbReference type="EMBL" id="JANPWB010000010">
    <property type="protein sequence ID" value="KAJ1145420.1"/>
    <property type="molecule type" value="Genomic_DNA"/>
</dbReference>
<comment type="caution">
    <text evidence="2">The sequence shown here is derived from an EMBL/GenBank/DDBJ whole genome shotgun (WGS) entry which is preliminary data.</text>
</comment>
<gene>
    <name evidence="2" type="ORF">NDU88_011707</name>
</gene>
<evidence type="ECO:0000313" key="2">
    <source>
        <dbReference type="EMBL" id="KAJ1145420.1"/>
    </source>
</evidence>
<dbReference type="AlphaFoldDB" id="A0AAV7R1T6"/>
<name>A0AAV7R1T6_PLEWA</name>
<proteinExistence type="predicted"/>
<sequence>MRVPPGAVTAYELNIGPIYAGGCRTPELAPHAQFPPRLKQLTLHERPRDPGTPALGRDTCTRRRRLPVSSGFAPVTEPKSVKGRTEVLSFGARTEAERKSALR</sequence>
<evidence type="ECO:0000313" key="3">
    <source>
        <dbReference type="Proteomes" id="UP001066276"/>
    </source>
</evidence>
<protein>
    <submittedName>
        <fullName evidence="2">Uncharacterized protein</fullName>
    </submittedName>
</protein>